<feature type="compositionally biased region" description="Basic residues" evidence="1">
    <location>
        <begin position="49"/>
        <end position="64"/>
    </location>
</feature>
<keyword evidence="3" id="KW-1185">Reference proteome</keyword>
<feature type="compositionally biased region" description="Basic and acidic residues" evidence="1">
    <location>
        <begin position="143"/>
        <end position="154"/>
    </location>
</feature>
<dbReference type="Proteomes" id="UP000246018">
    <property type="component" value="Unassembled WGS sequence"/>
</dbReference>
<comment type="caution">
    <text evidence="2">The sequence shown here is derived from an EMBL/GenBank/DDBJ whole genome shotgun (WGS) entry which is preliminary data.</text>
</comment>
<organism evidence="2 3">
    <name type="scientific">Nocardioides gansuensis</name>
    <dbReference type="NCBI Taxonomy" id="2138300"/>
    <lineage>
        <taxon>Bacteria</taxon>
        <taxon>Bacillati</taxon>
        <taxon>Actinomycetota</taxon>
        <taxon>Actinomycetes</taxon>
        <taxon>Propionibacteriales</taxon>
        <taxon>Nocardioidaceae</taxon>
        <taxon>Nocardioides</taxon>
    </lineage>
</organism>
<feature type="compositionally biased region" description="Low complexity" evidence="1">
    <location>
        <begin position="1"/>
        <end position="11"/>
    </location>
</feature>
<protein>
    <submittedName>
        <fullName evidence="2">Uncharacterized protein</fullName>
    </submittedName>
</protein>
<evidence type="ECO:0000313" key="3">
    <source>
        <dbReference type="Proteomes" id="UP000246018"/>
    </source>
</evidence>
<name>A0A2T8F6J7_9ACTN</name>
<dbReference type="EMBL" id="QDGZ01000009">
    <property type="protein sequence ID" value="PVG81297.1"/>
    <property type="molecule type" value="Genomic_DNA"/>
</dbReference>
<evidence type="ECO:0000256" key="1">
    <source>
        <dbReference type="SAM" id="MobiDB-lite"/>
    </source>
</evidence>
<feature type="region of interest" description="Disordered" evidence="1">
    <location>
        <begin position="1"/>
        <end position="154"/>
    </location>
</feature>
<evidence type="ECO:0000313" key="2">
    <source>
        <dbReference type="EMBL" id="PVG81297.1"/>
    </source>
</evidence>
<proteinExistence type="predicted"/>
<reference evidence="2 3" key="1">
    <citation type="submission" date="2018-04" db="EMBL/GenBank/DDBJ databases">
        <title>Genome of Nocardioides gansuensis WSJ-1.</title>
        <authorList>
            <person name="Wu S."/>
            <person name="Wang G."/>
        </authorList>
    </citation>
    <scope>NUCLEOTIDE SEQUENCE [LARGE SCALE GENOMIC DNA]</scope>
    <source>
        <strain evidence="2 3">WSJ-1</strain>
    </source>
</reference>
<feature type="compositionally biased region" description="Acidic residues" evidence="1">
    <location>
        <begin position="12"/>
        <end position="34"/>
    </location>
</feature>
<sequence length="154" mass="16922">MPAADAGADADLFVDADADADPFVDADPDADPDGGDITHGGTTGSTARVRPRVHRRVQRQRRRHPQVEHLHRPPQLVIGMQRVRQPQGRRRRAHDAVRPPVLGGLRGQLVPRIDDDQAGVRGQQPVRHRPVPGGQQRPAQHARPPDHPHALALQ</sequence>
<dbReference type="AlphaFoldDB" id="A0A2T8F6J7"/>
<gene>
    <name evidence="2" type="ORF">DDE18_19385</name>
</gene>
<accession>A0A2T8F6J7</accession>